<dbReference type="InterPro" id="IPR009075">
    <property type="entry name" value="AcylCo_DH/oxidase_C"/>
</dbReference>
<evidence type="ECO:0000256" key="2">
    <source>
        <dbReference type="ARBA" id="ARBA00009347"/>
    </source>
</evidence>
<feature type="domain" description="Acyl-CoA oxidase/dehydrogenase middle" evidence="8">
    <location>
        <begin position="162"/>
        <end position="267"/>
    </location>
</feature>
<dbReference type="RefSeq" id="WP_188747954.1">
    <property type="nucleotide sequence ID" value="NZ_BMIJ01000004.1"/>
</dbReference>
<comment type="similarity">
    <text evidence="2 6">Belongs to the acyl-CoA dehydrogenase family.</text>
</comment>
<dbReference type="Proteomes" id="UP000629025">
    <property type="component" value="Unassembled WGS sequence"/>
</dbReference>
<evidence type="ECO:0000313" key="11">
    <source>
        <dbReference type="EMBL" id="GGB94397.1"/>
    </source>
</evidence>
<dbReference type="Gene3D" id="1.20.140.10">
    <property type="entry name" value="Butyryl-CoA Dehydrogenase, subunit A, domain 3"/>
    <property type="match status" value="1"/>
</dbReference>
<evidence type="ECO:0000256" key="1">
    <source>
        <dbReference type="ARBA" id="ARBA00001974"/>
    </source>
</evidence>
<keyword evidence="5 6" id="KW-0560">Oxidoreductase</keyword>
<sequence length="589" mass="64035">MSEYTYPHNEALFLFNRVLRIPELCQQAGLDELNDELISAVLGEAARFGSERLAPSNRDGDLNPAYMTDDGVQEPSGFAELYREFCDAGWPALIAPTEFGGQGLPNVLSVAVHEIWNSANLSWALAPLLTQGAMEALVAHGSDQLKSRWLAKLVSGEWTGTMNLTEPDAGSDLAALRTRAEPEGDHYRIKGQKIFITWGDHKMASNIVHLVLARLPDAPPGVKGISMFLVPKYLLDENGEPGEKNDLRAVSLEHKMGIHGSPTCVMSYGETQGAIGYLVGEEHQGLACMFTMMNSARQAVGLQGLAVAERAYQAARQYARERVQGEIDGQRVTIIHHPDVRRMLAQMKAANEAMRALAYEAAAEVDRARLAGDEQSRAAHEARVALYTPIVKGWLTELAQEVVSLAMQTHGGMGYIEETGVAQYVRDARILPIYEGTTGIQALDLVGRKILADQGRALEALLADIDASLAAADRAGERVKQRMAQALSTVRETIALLMEGGENDPLSARAGCVGLMMQLGYLCGGWMQLRASQCAGELLLQGEGDEPFLMARQLSAELYADLLLPRSESLKYAILTNASALMAIGEEQF</sequence>
<gene>
    <name evidence="11" type="ORF">GCM10011352_20550</name>
</gene>
<dbReference type="EMBL" id="BMIJ01000004">
    <property type="protein sequence ID" value="GGB94397.1"/>
    <property type="molecule type" value="Genomic_DNA"/>
</dbReference>
<keyword evidence="12" id="KW-1185">Reference proteome</keyword>
<dbReference type="SUPFAM" id="SSF47203">
    <property type="entry name" value="Acyl-CoA dehydrogenase C-terminal domain-like"/>
    <property type="match status" value="1"/>
</dbReference>
<dbReference type="Pfam" id="PF00441">
    <property type="entry name" value="Acyl-CoA_dh_1"/>
    <property type="match status" value="1"/>
</dbReference>
<accession>A0ABQ1KEP4</accession>
<dbReference type="PANTHER" id="PTHR42803:SF1">
    <property type="entry name" value="BROAD-SPECIFICITY LINEAR ACYL-COA DEHYDROGENASE FADE5"/>
    <property type="match status" value="1"/>
</dbReference>
<dbReference type="InterPro" id="IPR006091">
    <property type="entry name" value="Acyl-CoA_Oxase/DH_mid-dom"/>
</dbReference>
<keyword evidence="4 6" id="KW-0274">FAD</keyword>
<proteinExistence type="inferred from homology"/>
<dbReference type="Pfam" id="PF12806">
    <property type="entry name" value="Acyl-CoA_dh_C"/>
    <property type="match status" value="1"/>
</dbReference>
<dbReference type="Gene3D" id="1.10.540.10">
    <property type="entry name" value="Acyl-CoA dehydrogenase/oxidase, N-terminal domain"/>
    <property type="match status" value="1"/>
</dbReference>
<dbReference type="InterPro" id="IPR046373">
    <property type="entry name" value="Acyl-CoA_Oxase/DH_mid-dom_sf"/>
</dbReference>
<organism evidence="11 12">
    <name type="scientific">Marinobacterium zhoushanense</name>
    <dbReference type="NCBI Taxonomy" id="1679163"/>
    <lineage>
        <taxon>Bacteria</taxon>
        <taxon>Pseudomonadati</taxon>
        <taxon>Pseudomonadota</taxon>
        <taxon>Gammaproteobacteria</taxon>
        <taxon>Oceanospirillales</taxon>
        <taxon>Oceanospirillaceae</taxon>
        <taxon>Marinobacterium</taxon>
    </lineage>
</organism>
<evidence type="ECO:0000313" key="12">
    <source>
        <dbReference type="Proteomes" id="UP000629025"/>
    </source>
</evidence>
<feature type="domain" description="Acetyl-CoA dehydrogenase-like C-terminal" evidence="10">
    <location>
        <begin position="462"/>
        <end position="584"/>
    </location>
</feature>
<reference evidence="12" key="1">
    <citation type="journal article" date="2019" name="Int. J. Syst. Evol. Microbiol.">
        <title>The Global Catalogue of Microorganisms (GCM) 10K type strain sequencing project: providing services to taxonomists for standard genome sequencing and annotation.</title>
        <authorList>
            <consortium name="The Broad Institute Genomics Platform"/>
            <consortium name="The Broad Institute Genome Sequencing Center for Infectious Disease"/>
            <person name="Wu L."/>
            <person name="Ma J."/>
        </authorList>
    </citation>
    <scope>NUCLEOTIDE SEQUENCE [LARGE SCALE GENOMIC DNA]</scope>
    <source>
        <strain evidence="12">CGMCC 1.15341</strain>
    </source>
</reference>
<dbReference type="PANTHER" id="PTHR42803">
    <property type="entry name" value="ACYL-COA DEHYDROGENASE"/>
    <property type="match status" value="1"/>
</dbReference>
<dbReference type="InterPro" id="IPR009100">
    <property type="entry name" value="AcylCoA_DH/oxidase_NM_dom_sf"/>
</dbReference>
<keyword evidence="3 6" id="KW-0285">Flavoprotein</keyword>
<dbReference type="InterPro" id="IPR036250">
    <property type="entry name" value="AcylCo_DH-like_C"/>
</dbReference>
<dbReference type="InterPro" id="IPR013786">
    <property type="entry name" value="AcylCoA_DH/ox_N"/>
</dbReference>
<evidence type="ECO:0000259" key="8">
    <source>
        <dbReference type="Pfam" id="PF02770"/>
    </source>
</evidence>
<evidence type="ECO:0000256" key="3">
    <source>
        <dbReference type="ARBA" id="ARBA00022630"/>
    </source>
</evidence>
<protein>
    <submittedName>
        <fullName evidence="11">Acyl-CoA dehydrogenase</fullName>
    </submittedName>
</protein>
<evidence type="ECO:0000259" key="10">
    <source>
        <dbReference type="Pfam" id="PF12806"/>
    </source>
</evidence>
<dbReference type="InterPro" id="IPR037069">
    <property type="entry name" value="AcylCoA_DH/ox_N_sf"/>
</dbReference>
<dbReference type="Gene3D" id="2.40.110.10">
    <property type="entry name" value="Butyryl-CoA Dehydrogenase, subunit A, domain 2"/>
    <property type="match status" value="1"/>
</dbReference>
<comment type="cofactor">
    <cofactor evidence="1 6">
        <name>FAD</name>
        <dbReference type="ChEBI" id="CHEBI:57692"/>
    </cofactor>
</comment>
<dbReference type="InterPro" id="IPR025878">
    <property type="entry name" value="Acyl-CoA_dh-like_C_dom"/>
</dbReference>
<dbReference type="Pfam" id="PF02771">
    <property type="entry name" value="Acyl-CoA_dh_N"/>
    <property type="match status" value="1"/>
</dbReference>
<feature type="domain" description="Acyl-CoA dehydrogenase/oxidase N-terminal" evidence="9">
    <location>
        <begin position="75"/>
        <end position="157"/>
    </location>
</feature>
<evidence type="ECO:0000256" key="5">
    <source>
        <dbReference type="ARBA" id="ARBA00023002"/>
    </source>
</evidence>
<dbReference type="Pfam" id="PF02770">
    <property type="entry name" value="Acyl-CoA_dh_M"/>
    <property type="match status" value="1"/>
</dbReference>
<evidence type="ECO:0000259" key="9">
    <source>
        <dbReference type="Pfam" id="PF02771"/>
    </source>
</evidence>
<comment type="caution">
    <text evidence="11">The sequence shown here is derived from an EMBL/GenBank/DDBJ whole genome shotgun (WGS) entry which is preliminary data.</text>
</comment>
<evidence type="ECO:0000256" key="4">
    <source>
        <dbReference type="ARBA" id="ARBA00022827"/>
    </source>
</evidence>
<feature type="domain" description="Acyl-CoA dehydrogenase/oxidase C-terminal" evidence="7">
    <location>
        <begin position="284"/>
        <end position="444"/>
    </location>
</feature>
<dbReference type="SUPFAM" id="SSF56645">
    <property type="entry name" value="Acyl-CoA dehydrogenase NM domain-like"/>
    <property type="match status" value="1"/>
</dbReference>
<evidence type="ECO:0000256" key="6">
    <source>
        <dbReference type="RuleBase" id="RU362125"/>
    </source>
</evidence>
<evidence type="ECO:0000259" key="7">
    <source>
        <dbReference type="Pfam" id="PF00441"/>
    </source>
</evidence>
<name>A0ABQ1KEP4_9GAMM</name>
<dbReference type="InterPro" id="IPR052166">
    <property type="entry name" value="Diverse_Acyl-CoA_DH"/>
</dbReference>